<comment type="pathway">
    <text evidence="1">Protein modification; protein ubiquitination.</text>
</comment>
<dbReference type="InterPro" id="IPR022441">
    <property type="entry name" value="Para_beta_helix_rpt-2"/>
</dbReference>
<dbReference type="EMBL" id="FNQT01000001">
    <property type="protein sequence ID" value="SDZ83506.1"/>
    <property type="molecule type" value="Genomic_DNA"/>
</dbReference>
<evidence type="ECO:0000256" key="2">
    <source>
        <dbReference type="ARBA" id="ARBA00022737"/>
    </source>
</evidence>
<accession>A0A1H3W8T8</accession>
<evidence type="ECO:0000256" key="1">
    <source>
        <dbReference type="ARBA" id="ARBA00004906"/>
    </source>
</evidence>
<sequence>MPGRFERGFAVATVVLLVTSVGAAVAAPSAPVEETDRIAFDASVPAEYDFAAPPSDGYATVGGDRYDTLASALDAAAPGDTIRVVGEVSGPVTVETRGVSIVGASPSEAVVSGDGEGTVLTVNASDVTVRHVWVRNAGYSTADNDAAVWLNGANATVDGVRVTNTTFGVWVNGATSATIRDTTIVGRESISRLSNRGNGIQLWEAHDAVLENNSITDVRDGIYFSWSSDVVARNNTMWDLRYGVHYMYSDDCRLANNTAFDNDVGYALMLSDRLEVVNNTAVNNTGSSGHGILVKSVDHTRIAGNDLVGNENGLFVYNSLDNTIAHNLVLENDVGVHLTGGSVRERGYGNSFIRNDEAMKAVIGEQVAWNDSERGNYWSDANAVDVDHDGVSDVRFQADGALDRLTRQQPAASVFASSPAFDAVRLGIQSVPLIETPGVVDHHPLVSPPHENWRRYYE</sequence>
<keyword evidence="3" id="KW-0833">Ubl conjugation pathway</keyword>
<dbReference type="SMART" id="SM00710">
    <property type="entry name" value="PbH1"/>
    <property type="match status" value="9"/>
</dbReference>
<organism evidence="5 6">
    <name type="scientific">Haloplanus vescus</name>
    <dbReference type="NCBI Taxonomy" id="555874"/>
    <lineage>
        <taxon>Archaea</taxon>
        <taxon>Methanobacteriati</taxon>
        <taxon>Methanobacteriota</taxon>
        <taxon>Stenosarchaea group</taxon>
        <taxon>Halobacteria</taxon>
        <taxon>Halobacteriales</taxon>
        <taxon>Haloferacaceae</taxon>
        <taxon>Haloplanus</taxon>
    </lineage>
</organism>
<evidence type="ECO:0000313" key="5">
    <source>
        <dbReference type="EMBL" id="SDZ83506.1"/>
    </source>
</evidence>
<reference evidence="5 6" key="1">
    <citation type="submission" date="2016-10" db="EMBL/GenBank/DDBJ databases">
        <authorList>
            <person name="de Groot N.N."/>
        </authorList>
    </citation>
    <scope>NUCLEOTIDE SEQUENCE [LARGE SCALE GENOMIC DNA]</scope>
    <source>
        <strain evidence="5 6">CGMCC 1.8712</strain>
    </source>
</reference>
<keyword evidence="2" id="KW-0677">Repeat</keyword>
<dbReference type="Gene3D" id="2.160.20.10">
    <property type="entry name" value="Single-stranded right-handed beta-helix, Pectin lyase-like"/>
    <property type="match status" value="1"/>
</dbReference>
<dbReference type="NCBIfam" id="TIGR03804">
    <property type="entry name" value="para_beta_helix"/>
    <property type="match status" value="3"/>
</dbReference>
<dbReference type="RefSeq" id="WP_092631375.1">
    <property type="nucleotide sequence ID" value="NZ_FNQT01000001.1"/>
</dbReference>
<evidence type="ECO:0000259" key="4">
    <source>
        <dbReference type="SMART" id="SM00722"/>
    </source>
</evidence>
<dbReference type="InterPro" id="IPR026464">
    <property type="entry name" value="NosD_copper_fam"/>
</dbReference>
<evidence type="ECO:0000313" key="6">
    <source>
        <dbReference type="Proteomes" id="UP000236755"/>
    </source>
</evidence>
<name>A0A1H3W8T8_9EURY</name>
<dbReference type="AlphaFoldDB" id="A0A1H3W8T8"/>
<dbReference type="Proteomes" id="UP000236755">
    <property type="component" value="Unassembled WGS sequence"/>
</dbReference>
<dbReference type="InterPro" id="IPR006626">
    <property type="entry name" value="PbH1"/>
</dbReference>
<keyword evidence="6" id="KW-1185">Reference proteome</keyword>
<dbReference type="PANTHER" id="PTHR22990">
    <property type="entry name" value="F-BOX ONLY PROTEIN"/>
    <property type="match status" value="1"/>
</dbReference>
<evidence type="ECO:0000256" key="3">
    <source>
        <dbReference type="ARBA" id="ARBA00022786"/>
    </source>
</evidence>
<dbReference type="STRING" id="555874.SAMN04488065_0662"/>
<dbReference type="SUPFAM" id="SSF51126">
    <property type="entry name" value="Pectin lyase-like"/>
    <property type="match status" value="1"/>
</dbReference>
<dbReference type="InterPro" id="IPR006633">
    <property type="entry name" value="Carb-bd_sugar_hydrolysis-dom"/>
</dbReference>
<gene>
    <name evidence="5" type="ORF">SAMN04488065_0662</name>
</gene>
<dbReference type="InterPro" id="IPR051550">
    <property type="entry name" value="SCF-Subunits/Alg-Epimerases"/>
</dbReference>
<dbReference type="PANTHER" id="PTHR22990:SF15">
    <property type="entry name" value="F-BOX ONLY PROTEIN 10"/>
    <property type="match status" value="1"/>
</dbReference>
<dbReference type="OrthoDB" id="29186at2157"/>
<dbReference type="SMART" id="SM00722">
    <property type="entry name" value="CASH"/>
    <property type="match status" value="2"/>
</dbReference>
<proteinExistence type="predicted"/>
<dbReference type="Pfam" id="PF05048">
    <property type="entry name" value="NosD"/>
    <property type="match status" value="1"/>
</dbReference>
<dbReference type="NCBIfam" id="TIGR04247">
    <property type="entry name" value="NosD_copper_fam"/>
    <property type="match status" value="1"/>
</dbReference>
<dbReference type="InterPro" id="IPR011050">
    <property type="entry name" value="Pectin_lyase_fold/virulence"/>
</dbReference>
<dbReference type="InterPro" id="IPR012334">
    <property type="entry name" value="Pectin_lyas_fold"/>
</dbReference>
<feature type="domain" description="Carbohydrate-binding/sugar hydrolysis" evidence="4">
    <location>
        <begin position="76"/>
        <end position="225"/>
    </location>
</feature>
<feature type="domain" description="Carbohydrate-binding/sugar hydrolysis" evidence="4">
    <location>
        <begin position="253"/>
        <end position="394"/>
    </location>
</feature>
<dbReference type="InterPro" id="IPR007742">
    <property type="entry name" value="NosD_dom"/>
</dbReference>
<protein>
    <submittedName>
        <fullName evidence="5">Nitrous oxidase accessory protein</fullName>
    </submittedName>
</protein>